<keyword evidence="4" id="KW-0997">Cell inner membrane</keyword>
<dbReference type="GO" id="GO:0005886">
    <property type="term" value="C:plasma membrane"/>
    <property type="evidence" value="ECO:0007669"/>
    <property type="project" value="UniProtKB-SubCell"/>
</dbReference>
<accession>A0A4U0F9F2</accession>
<comment type="similarity">
    <text evidence="8">Belongs to the TRAP transporter small permease family.</text>
</comment>
<dbReference type="PANTHER" id="PTHR35011">
    <property type="entry name" value="2,3-DIKETO-L-GULONATE TRAP TRANSPORTER SMALL PERMEASE PROTEIN YIAM"/>
    <property type="match status" value="1"/>
</dbReference>
<evidence type="ECO:0000256" key="9">
    <source>
        <dbReference type="SAM" id="Phobius"/>
    </source>
</evidence>
<keyword evidence="6 9" id="KW-1133">Transmembrane helix</keyword>
<evidence type="ECO:0000259" key="10">
    <source>
        <dbReference type="Pfam" id="PF04290"/>
    </source>
</evidence>
<keyword evidence="12" id="KW-1185">Reference proteome</keyword>
<comment type="subcellular location">
    <subcellularLocation>
        <location evidence="1">Cell inner membrane</location>
        <topology evidence="1">Multi-pass membrane protein</topology>
    </subcellularLocation>
</comment>
<keyword evidence="3" id="KW-1003">Cell membrane</keyword>
<evidence type="ECO:0000256" key="4">
    <source>
        <dbReference type="ARBA" id="ARBA00022519"/>
    </source>
</evidence>
<evidence type="ECO:0000313" key="11">
    <source>
        <dbReference type="EMBL" id="TJY41317.1"/>
    </source>
</evidence>
<keyword evidence="2" id="KW-0813">Transport</keyword>
<feature type="transmembrane region" description="Helical" evidence="9">
    <location>
        <begin position="89"/>
        <end position="110"/>
    </location>
</feature>
<evidence type="ECO:0000256" key="2">
    <source>
        <dbReference type="ARBA" id="ARBA00022448"/>
    </source>
</evidence>
<dbReference type="OrthoDB" id="49066at2"/>
<feature type="transmembrane region" description="Helical" evidence="9">
    <location>
        <begin position="50"/>
        <end position="68"/>
    </location>
</feature>
<proteinExistence type="inferred from homology"/>
<dbReference type="RefSeq" id="WP_136778236.1">
    <property type="nucleotide sequence ID" value="NZ_SUPK01000006.1"/>
</dbReference>
<dbReference type="PANTHER" id="PTHR35011:SF11">
    <property type="entry name" value="TRAP TRANSPORTER SMALL PERMEASE PROTEIN"/>
    <property type="match status" value="1"/>
</dbReference>
<organism evidence="11 12">
    <name type="scientific">Cohnella pontilimi</name>
    <dbReference type="NCBI Taxonomy" id="2564100"/>
    <lineage>
        <taxon>Bacteria</taxon>
        <taxon>Bacillati</taxon>
        <taxon>Bacillota</taxon>
        <taxon>Bacilli</taxon>
        <taxon>Bacillales</taxon>
        <taxon>Paenibacillaceae</taxon>
        <taxon>Cohnella</taxon>
    </lineage>
</organism>
<evidence type="ECO:0000256" key="1">
    <source>
        <dbReference type="ARBA" id="ARBA00004429"/>
    </source>
</evidence>
<feature type="domain" description="Tripartite ATP-independent periplasmic transporters DctQ component" evidence="10">
    <location>
        <begin position="26"/>
        <end position="152"/>
    </location>
</feature>
<feature type="transmembrane region" description="Helical" evidence="9">
    <location>
        <begin position="130"/>
        <end position="151"/>
    </location>
</feature>
<comment type="caution">
    <text evidence="11">The sequence shown here is derived from an EMBL/GenBank/DDBJ whole genome shotgun (WGS) entry which is preliminary data.</text>
</comment>
<evidence type="ECO:0000256" key="8">
    <source>
        <dbReference type="ARBA" id="ARBA00038436"/>
    </source>
</evidence>
<dbReference type="InterPro" id="IPR055348">
    <property type="entry name" value="DctQ"/>
</dbReference>
<dbReference type="GO" id="GO:0022857">
    <property type="term" value="F:transmembrane transporter activity"/>
    <property type="evidence" value="ECO:0007669"/>
    <property type="project" value="TreeGrafter"/>
</dbReference>
<evidence type="ECO:0000256" key="5">
    <source>
        <dbReference type="ARBA" id="ARBA00022692"/>
    </source>
</evidence>
<evidence type="ECO:0000256" key="6">
    <source>
        <dbReference type="ARBA" id="ARBA00022989"/>
    </source>
</evidence>
<feature type="transmembrane region" description="Helical" evidence="9">
    <location>
        <begin position="7"/>
        <end position="30"/>
    </location>
</feature>
<dbReference type="GO" id="GO:0015740">
    <property type="term" value="P:C4-dicarboxylate transport"/>
    <property type="evidence" value="ECO:0007669"/>
    <property type="project" value="TreeGrafter"/>
</dbReference>
<gene>
    <name evidence="11" type="ORF">E5161_12880</name>
</gene>
<sequence>MKRLKKVWLAIDTFVESFALISLLAIIILVTIQVFTRKLLNYVFPWGEETILILLAYFSFLGIAIGFREKLHLGIDSFTEKLPKPVNQVLDKIIYLSIFAFGGYLVYYGWSFTKLMNESRLSATDLPSSIVYVIMPITGVLTCVYSALQLFGADTSRHHGMGGEHE</sequence>
<dbReference type="Proteomes" id="UP000309673">
    <property type="component" value="Unassembled WGS sequence"/>
</dbReference>
<keyword evidence="5 9" id="KW-0812">Transmembrane</keyword>
<dbReference type="EMBL" id="SUPK01000006">
    <property type="protein sequence ID" value="TJY41317.1"/>
    <property type="molecule type" value="Genomic_DNA"/>
</dbReference>
<dbReference type="AlphaFoldDB" id="A0A4U0F9F2"/>
<protein>
    <submittedName>
        <fullName evidence="11">TRAP transporter small permease</fullName>
    </submittedName>
</protein>
<dbReference type="Pfam" id="PF04290">
    <property type="entry name" value="DctQ"/>
    <property type="match status" value="1"/>
</dbReference>
<name>A0A4U0F9F2_9BACL</name>
<dbReference type="InterPro" id="IPR007387">
    <property type="entry name" value="TRAP_DctQ"/>
</dbReference>
<reference evidence="11 12" key="1">
    <citation type="submission" date="2019-04" db="EMBL/GenBank/DDBJ databases">
        <title>Cohnella sp. nov., isolated from soil.</title>
        <authorList>
            <person name="Kim W."/>
        </authorList>
    </citation>
    <scope>NUCLEOTIDE SEQUENCE [LARGE SCALE GENOMIC DNA]</scope>
    <source>
        <strain evidence="11 12">CAU 1483</strain>
    </source>
</reference>
<evidence type="ECO:0000256" key="7">
    <source>
        <dbReference type="ARBA" id="ARBA00023136"/>
    </source>
</evidence>
<keyword evidence="7 9" id="KW-0472">Membrane</keyword>
<evidence type="ECO:0000256" key="3">
    <source>
        <dbReference type="ARBA" id="ARBA00022475"/>
    </source>
</evidence>
<evidence type="ECO:0000313" key="12">
    <source>
        <dbReference type="Proteomes" id="UP000309673"/>
    </source>
</evidence>